<dbReference type="PROSITE" id="PS50090">
    <property type="entry name" value="MYB_LIKE"/>
    <property type="match status" value="1"/>
</dbReference>
<dbReference type="Gene3D" id="3.80.10.10">
    <property type="entry name" value="Ribonuclease Inhibitor"/>
    <property type="match status" value="1"/>
</dbReference>
<comment type="caution">
    <text evidence="11">The sequence shown here is derived from an EMBL/GenBank/DDBJ whole genome shotgun (WGS) entry which is preliminary data.</text>
</comment>
<gene>
    <name evidence="11" type="ORF">OIU79_002436</name>
</gene>
<dbReference type="PANTHER" id="PTHR12802">
    <property type="entry name" value="SWI/SNF COMPLEX-RELATED"/>
    <property type="match status" value="1"/>
</dbReference>
<protein>
    <submittedName>
        <fullName evidence="11">PROTEIN REVEILLE 7-RELATED</fullName>
    </submittedName>
</protein>
<feature type="region of interest" description="Disordered" evidence="7">
    <location>
        <begin position="411"/>
        <end position="479"/>
    </location>
</feature>
<dbReference type="OrthoDB" id="118550at2759"/>
<dbReference type="Pfam" id="PF00249">
    <property type="entry name" value="Myb_DNA-binding"/>
    <property type="match status" value="1"/>
</dbReference>
<reference evidence="11" key="1">
    <citation type="submission" date="2022-11" db="EMBL/GenBank/DDBJ databases">
        <authorList>
            <person name="Hyden B.L."/>
            <person name="Feng K."/>
            <person name="Yates T."/>
            <person name="Jawdy S."/>
            <person name="Smart L.B."/>
            <person name="Muchero W."/>
        </authorList>
    </citation>
    <scope>NUCLEOTIDE SEQUENCE</scope>
    <source>
        <tissue evidence="11">Shoot tip</tissue>
    </source>
</reference>
<evidence type="ECO:0000259" key="9">
    <source>
        <dbReference type="PROSITE" id="PS51293"/>
    </source>
</evidence>
<evidence type="ECO:0000256" key="1">
    <source>
        <dbReference type="ARBA" id="ARBA00004123"/>
    </source>
</evidence>
<organism evidence="11 12">
    <name type="scientific">Salix purpurea</name>
    <name type="common">Purple osier willow</name>
    <dbReference type="NCBI Taxonomy" id="77065"/>
    <lineage>
        <taxon>Eukaryota</taxon>
        <taxon>Viridiplantae</taxon>
        <taxon>Streptophyta</taxon>
        <taxon>Embryophyta</taxon>
        <taxon>Tracheophyta</taxon>
        <taxon>Spermatophyta</taxon>
        <taxon>Magnoliopsida</taxon>
        <taxon>eudicotyledons</taxon>
        <taxon>Gunneridae</taxon>
        <taxon>Pentapetalae</taxon>
        <taxon>rosids</taxon>
        <taxon>fabids</taxon>
        <taxon>Malpighiales</taxon>
        <taxon>Salicaceae</taxon>
        <taxon>Saliceae</taxon>
        <taxon>Salix</taxon>
    </lineage>
</organism>
<feature type="compositionally biased region" description="Low complexity" evidence="7">
    <location>
        <begin position="464"/>
        <end position="474"/>
    </location>
</feature>
<feature type="compositionally biased region" description="Low complexity" evidence="7">
    <location>
        <begin position="354"/>
        <end position="364"/>
    </location>
</feature>
<dbReference type="InterPro" id="IPR006447">
    <property type="entry name" value="Myb_dom_plants"/>
</dbReference>
<evidence type="ECO:0000256" key="3">
    <source>
        <dbReference type="ARBA" id="ARBA00023015"/>
    </source>
</evidence>
<evidence type="ECO:0000256" key="6">
    <source>
        <dbReference type="ARBA" id="ARBA00023242"/>
    </source>
</evidence>
<dbReference type="SUPFAM" id="SSF46689">
    <property type="entry name" value="Homeodomain-like"/>
    <property type="match status" value="1"/>
</dbReference>
<proteinExistence type="predicted"/>
<feature type="compositionally biased region" description="Polar residues" evidence="7">
    <location>
        <begin position="431"/>
        <end position="447"/>
    </location>
</feature>
<dbReference type="SUPFAM" id="SSF52058">
    <property type="entry name" value="L domain-like"/>
    <property type="match status" value="1"/>
</dbReference>
<dbReference type="PROSITE" id="PS51293">
    <property type="entry name" value="SANT"/>
    <property type="match status" value="1"/>
</dbReference>
<feature type="region of interest" description="Disordered" evidence="7">
    <location>
        <begin position="348"/>
        <end position="380"/>
    </location>
</feature>
<dbReference type="SMART" id="SM00717">
    <property type="entry name" value="SANT"/>
    <property type="match status" value="1"/>
</dbReference>
<dbReference type="Pfam" id="PF23598">
    <property type="entry name" value="LRR_14"/>
    <property type="match status" value="1"/>
</dbReference>
<dbReference type="GO" id="GO:0005634">
    <property type="term" value="C:nucleus"/>
    <property type="evidence" value="ECO:0007669"/>
    <property type="project" value="UniProtKB-SubCell"/>
</dbReference>
<dbReference type="InterPro" id="IPR001005">
    <property type="entry name" value="SANT/Myb"/>
</dbReference>
<feature type="domain" description="SANT" evidence="9">
    <location>
        <begin position="313"/>
        <end position="355"/>
    </location>
</feature>
<evidence type="ECO:0000256" key="5">
    <source>
        <dbReference type="ARBA" id="ARBA00023163"/>
    </source>
</evidence>
<name>A0A9Q0UT41_SALPP</name>
<feature type="domain" description="HTH myb-type" evidence="10">
    <location>
        <begin position="310"/>
        <end position="354"/>
    </location>
</feature>
<keyword evidence="3" id="KW-0805">Transcription regulation</keyword>
<evidence type="ECO:0000313" key="12">
    <source>
        <dbReference type="Proteomes" id="UP001151532"/>
    </source>
</evidence>
<dbReference type="Gene3D" id="1.10.10.60">
    <property type="entry name" value="Homeodomain-like"/>
    <property type="match status" value="1"/>
</dbReference>
<dbReference type="InterPro" id="IPR017930">
    <property type="entry name" value="Myb_dom"/>
</dbReference>
<dbReference type="GO" id="GO:0003677">
    <property type="term" value="F:DNA binding"/>
    <property type="evidence" value="ECO:0007669"/>
    <property type="project" value="UniProtKB-KW"/>
</dbReference>
<evidence type="ECO:0000256" key="7">
    <source>
        <dbReference type="SAM" id="MobiDB-lite"/>
    </source>
</evidence>
<dbReference type="InterPro" id="IPR017884">
    <property type="entry name" value="SANT_dom"/>
</dbReference>
<evidence type="ECO:0000259" key="10">
    <source>
        <dbReference type="PROSITE" id="PS51294"/>
    </source>
</evidence>
<sequence length="715" mass="81551">MRDLTNDLTKFVSAEFAVCLDDGDSWKVSKKTRHLSYARTRSEDLNRLVSFDKVPNLRTILLISRLFLANMSDEEISDFLRRFQCLRVLSLLRGGKLPNSIDNLKQLRYLNISGSSEHRLLETLCTLQILILREYNNLMELPTNLMKLTNLYHLDIKGTRLQQMGKLSKHHILTDFFVGRQNGSSIKELGKLKCLKGKLHIWMFQNVDVALGANLEGMRDLKKLDLSNDAYDFLDEHMIHQLKPRVNTELLWVYRHLSDCQKLFARLKDLNFDGNGILLSATLQNATDHQLKEEFSCGSDYSPKARKPYTITKQRERWTEEEHKKFLEALKLYGRAWRRIEEHVGTKTAAQIRSQNSSLSNTSSVEPIEIPPPRTKRKPMHLYPRKMAHPLERELLILENPLRSSSPIFSISEKENQSPTSVLSAVGSDALGSTDSDTPNHSLSPVSSAGGVHHVDSSPEDNGSPSLASASSAPDQQFPKVQKLDSFPKENVSSEEPITLKLFGRTLLVTKCHKPSSPNMGSSKLSLPDISEEKLVQSLTLDITAAELQSRNEEPTWSPLPHGSHGALYHMQFKKENSSLGENDSAALMPWWGSYEDLPFPFIPFHKQEPAVENLNSNGDEVQDKEIHMEVSWTGSNSGSVNEWENVDKMLIKLWIWRLKVINFLTRKKSHLHFWSLSQRRNQPHLDQKRSMKSARKGLFLIRNGLQKETVNPQQ</sequence>
<dbReference type="PROSITE" id="PS51294">
    <property type="entry name" value="HTH_MYB"/>
    <property type="match status" value="1"/>
</dbReference>
<keyword evidence="4" id="KW-0238">DNA-binding</keyword>
<dbReference type="Proteomes" id="UP001151532">
    <property type="component" value="Chromosome 17"/>
</dbReference>
<dbReference type="NCBIfam" id="TIGR01557">
    <property type="entry name" value="myb_SHAQKYF"/>
    <property type="match status" value="1"/>
</dbReference>
<dbReference type="CDD" id="cd00167">
    <property type="entry name" value="SANT"/>
    <property type="match status" value="1"/>
</dbReference>
<dbReference type="InterPro" id="IPR055414">
    <property type="entry name" value="LRR_R13L4/SHOC2-like"/>
</dbReference>
<dbReference type="PANTHER" id="PTHR12802:SF155">
    <property type="entry name" value="DEUBIQUITINASE MYSM1"/>
    <property type="match status" value="1"/>
</dbReference>
<reference evidence="11" key="2">
    <citation type="journal article" date="2023" name="Int. J. Mol. Sci.">
        <title>De Novo Assembly and Annotation of 11 Diverse Shrub Willow (Salix) Genomes Reveals Novel Gene Organization in Sex-Linked Regions.</title>
        <authorList>
            <person name="Hyden B."/>
            <person name="Feng K."/>
            <person name="Yates T.B."/>
            <person name="Jawdy S."/>
            <person name="Cereghino C."/>
            <person name="Smart L.B."/>
            <person name="Muchero W."/>
        </authorList>
    </citation>
    <scope>NUCLEOTIDE SEQUENCE</scope>
    <source>
        <tissue evidence="11">Shoot tip</tissue>
    </source>
</reference>
<dbReference type="InterPro" id="IPR009057">
    <property type="entry name" value="Homeodomain-like_sf"/>
</dbReference>
<evidence type="ECO:0000256" key="4">
    <source>
        <dbReference type="ARBA" id="ARBA00023125"/>
    </source>
</evidence>
<dbReference type="AlphaFoldDB" id="A0A9Q0UT41"/>
<evidence type="ECO:0000256" key="2">
    <source>
        <dbReference type="ARBA" id="ARBA00022737"/>
    </source>
</evidence>
<evidence type="ECO:0000259" key="8">
    <source>
        <dbReference type="PROSITE" id="PS50090"/>
    </source>
</evidence>
<comment type="subcellular location">
    <subcellularLocation>
        <location evidence="1">Nucleus</location>
    </subcellularLocation>
</comment>
<keyword evidence="5" id="KW-0804">Transcription</keyword>
<accession>A0A9Q0UT41</accession>
<dbReference type="InterPro" id="IPR032675">
    <property type="entry name" value="LRR_dom_sf"/>
</dbReference>
<keyword evidence="12" id="KW-1185">Reference proteome</keyword>
<dbReference type="EMBL" id="JAPFFK010000011">
    <property type="protein sequence ID" value="KAJ6735370.1"/>
    <property type="molecule type" value="Genomic_DNA"/>
</dbReference>
<keyword evidence="6" id="KW-0539">Nucleus</keyword>
<keyword evidence="2" id="KW-0677">Repeat</keyword>
<evidence type="ECO:0000313" key="11">
    <source>
        <dbReference type="EMBL" id="KAJ6735370.1"/>
    </source>
</evidence>
<feature type="domain" description="Myb-like" evidence="8">
    <location>
        <begin position="310"/>
        <end position="355"/>
    </location>
</feature>